<evidence type="ECO:0000313" key="2">
    <source>
        <dbReference type="Proteomes" id="UP000379480"/>
    </source>
</evidence>
<name>A0A5E7DNZ2_PSEFL</name>
<sequence length="100" mass="10772">MSLYVVTSVRRNEAGIVEYLKWAPYSGDEPHQSGSEEVVPVSVVVASIDDGDIIDTLFIAEGQQVHGGRLVLKALPDGHVTVEVEEHGGSGRSIKDLPDF</sequence>
<dbReference type="RefSeq" id="WP_150805412.1">
    <property type="nucleotide sequence ID" value="NZ_CABVHY010000021.1"/>
</dbReference>
<dbReference type="EMBL" id="CABVHY010000021">
    <property type="protein sequence ID" value="VVO19329.1"/>
    <property type="molecule type" value="Genomic_DNA"/>
</dbReference>
<protein>
    <submittedName>
        <fullName evidence="1">Uncharacterized protein</fullName>
    </submittedName>
</protein>
<accession>A0A5E7DNZ2</accession>
<proteinExistence type="predicted"/>
<dbReference type="OrthoDB" id="6996702at2"/>
<gene>
    <name evidence="1" type="ORF">PS723_04077</name>
</gene>
<reference evidence="1 2" key="1">
    <citation type="submission" date="2019-09" db="EMBL/GenBank/DDBJ databases">
        <authorList>
            <person name="Chandra G."/>
            <person name="Truman W A."/>
        </authorList>
    </citation>
    <scope>NUCLEOTIDE SEQUENCE [LARGE SCALE GENOMIC DNA]</scope>
    <source>
        <strain evidence="1">PS723</strain>
    </source>
</reference>
<dbReference type="Proteomes" id="UP000379480">
    <property type="component" value="Unassembled WGS sequence"/>
</dbReference>
<evidence type="ECO:0000313" key="1">
    <source>
        <dbReference type="EMBL" id="VVO19329.1"/>
    </source>
</evidence>
<organism evidence="1 2">
    <name type="scientific">Pseudomonas fluorescens</name>
    <dbReference type="NCBI Taxonomy" id="294"/>
    <lineage>
        <taxon>Bacteria</taxon>
        <taxon>Pseudomonadati</taxon>
        <taxon>Pseudomonadota</taxon>
        <taxon>Gammaproteobacteria</taxon>
        <taxon>Pseudomonadales</taxon>
        <taxon>Pseudomonadaceae</taxon>
        <taxon>Pseudomonas</taxon>
    </lineage>
</organism>
<dbReference type="AlphaFoldDB" id="A0A5E7DNZ2"/>